<evidence type="ECO:0000256" key="1">
    <source>
        <dbReference type="ARBA" id="ARBA00022553"/>
    </source>
</evidence>
<dbReference type="InterPro" id="IPR008984">
    <property type="entry name" value="SMAD_FHA_dom_sf"/>
</dbReference>
<dbReference type="SUPFAM" id="SSF49879">
    <property type="entry name" value="SMAD/FHA domain"/>
    <property type="match status" value="1"/>
</dbReference>
<dbReference type="AlphaFoldDB" id="A0A5N6AFM1"/>
<gene>
    <name evidence="4" type="ORF">FH607_011030</name>
</gene>
<organism evidence="4 5">
    <name type="scientific">Streptomyces mimosae</name>
    <dbReference type="NCBI Taxonomy" id="2586635"/>
    <lineage>
        <taxon>Bacteria</taxon>
        <taxon>Bacillati</taxon>
        <taxon>Actinomycetota</taxon>
        <taxon>Actinomycetes</taxon>
        <taxon>Kitasatosporales</taxon>
        <taxon>Streptomycetaceae</taxon>
        <taxon>Streptomyces</taxon>
    </lineage>
</organism>
<proteinExistence type="predicted"/>
<protein>
    <submittedName>
        <fullName evidence="4">FHA domain-containing protein</fullName>
    </submittedName>
</protein>
<reference evidence="4" key="1">
    <citation type="submission" date="2019-10" db="EMBL/GenBank/DDBJ databases">
        <title>Nonomuraea sp. nov., isolated from Phyllanthus amarus.</title>
        <authorList>
            <person name="Klykleung N."/>
            <person name="Tanasupawat S."/>
        </authorList>
    </citation>
    <scope>NUCLEOTIDE SEQUENCE [LARGE SCALE GENOMIC DNA]</scope>
    <source>
        <strain evidence="4">3MP-10</strain>
    </source>
</reference>
<dbReference type="CDD" id="cd00060">
    <property type="entry name" value="FHA"/>
    <property type="match status" value="1"/>
</dbReference>
<feature type="domain" description="FHA" evidence="3">
    <location>
        <begin position="83"/>
        <end position="141"/>
    </location>
</feature>
<comment type="caution">
    <text evidence="4">The sequence shown here is derived from an EMBL/GenBank/DDBJ whole genome shotgun (WGS) entry which is preliminary data.</text>
</comment>
<dbReference type="OrthoDB" id="3078176at2"/>
<dbReference type="Pfam" id="PF00498">
    <property type="entry name" value="FHA"/>
    <property type="match status" value="1"/>
</dbReference>
<dbReference type="EMBL" id="VDLY02000006">
    <property type="protein sequence ID" value="KAB8166358.1"/>
    <property type="molecule type" value="Genomic_DNA"/>
</dbReference>
<name>A0A5N6AFM1_9ACTN</name>
<evidence type="ECO:0000313" key="5">
    <source>
        <dbReference type="Proteomes" id="UP000314251"/>
    </source>
</evidence>
<sequence length="173" mass="18198">MAPDLDLDPDRDLDPNCDRDLDPDPSPAPDPAPDAESVTCWNCDQPAPASLDPCPVCGSPRVHLVLTLQVPPLRAVAGPGSPLRLGRDAGWAPATAPHLAAARGVSRRHATLSVEHDGTAWLAEGTPAGSRNGTWLNGQRVEPGAPRRLADHDEVGLGRRVRGTVRLHGAGPR</sequence>
<dbReference type="PROSITE" id="PS50006">
    <property type="entry name" value="FHA_DOMAIN"/>
    <property type="match status" value="1"/>
</dbReference>
<feature type="region of interest" description="Disordered" evidence="2">
    <location>
        <begin position="1"/>
        <end position="37"/>
    </location>
</feature>
<evidence type="ECO:0000259" key="3">
    <source>
        <dbReference type="PROSITE" id="PS50006"/>
    </source>
</evidence>
<dbReference type="Gene3D" id="2.60.200.20">
    <property type="match status" value="1"/>
</dbReference>
<keyword evidence="1" id="KW-0597">Phosphoprotein</keyword>
<accession>A0A5N6AFM1</accession>
<dbReference type="Proteomes" id="UP000314251">
    <property type="component" value="Unassembled WGS sequence"/>
</dbReference>
<evidence type="ECO:0000313" key="4">
    <source>
        <dbReference type="EMBL" id="KAB8166358.1"/>
    </source>
</evidence>
<dbReference type="SMART" id="SM00240">
    <property type="entry name" value="FHA"/>
    <property type="match status" value="1"/>
</dbReference>
<feature type="compositionally biased region" description="Basic and acidic residues" evidence="2">
    <location>
        <begin position="8"/>
        <end position="22"/>
    </location>
</feature>
<dbReference type="InterPro" id="IPR000253">
    <property type="entry name" value="FHA_dom"/>
</dbReference>
<keyword evidence="5" id="KW-1185">Reference proteome</keyword>
<feature type="region of interest" description="Disordered" evidence="2">
    <location>
        <begin position="122"/>
        <end position="156"/>
    </location>
</feature>
<evidence type="ECO:0000256" key="2">
    <source>
        <dbReference type="SAM" id="MobiDB-lite"/>
    </source>
</evidence>